<sequence>MSYKERAQEIEQFELITEARGAYVIADDIDPYANHLHHTGPLKIFERERVRIFADHGMPVDEMAQSQGVFGFVRELVAKYSGQVLKGDNVEVVSRVFQTRPTILSFQQTMTREGQIMVEAVVDAALANRSGKPVRIPQEVVDNLKSNVD</sequence>
<evidence type="ECO:0000313" key="1">
    <source>
        <dbReference type="EMBL" id="KKR85907.1"/>
    </source>
</evidence>
<organism evidence="1 2">
    <name type="scientific">Candidatus Curtissbacteria bacterium GW2011_GWA1_41_11</name>
    <dbReference type="NCBI Taxonomy" id="1618409"/>
    <lineage>
        <taxon>Bacteria</taxon>
        <taxon>Candidatus Curtissiibacteriota</taxon>
    </lineage>
</organism>
<proteinExistence type="predicted"/>
<dbReference type="SUPFAM" id="SSF54637">
    <property type="entry name" value="Thioesterase/thiol ester dehydrase-isomerase"/>
    <property type="match status" value="1"/>
</dbReference>
<dbReference type="InterPro" id="IPR029069">
    <property type="entry name" value="HotDog_dom_sf"/>
</dbReference>
<gene>
    <name evidence="1" type="ORF">UU34_C0027G0007</name>
</gene>
<comment type="caution">
    <text evidence="1">The sequence shown here is derived from an EMBL/GenBank/DDBJ whole genome shotgun (WGS) entry which is preliminary data.</text>
</comment>
<accession>A0A0G0XDT9</accession>
<dbReference type="EMBL" id="LCAG01000027">
    <property type="protein sequence ID" value="KKR85907.1"/>
    <property type="molecule type" value="Genomic_DNA"/>
</dbReference>
<dbReference type="Pfam" id="PF13279">
    <property type="entry name" value="4HBT_2"/>
    <property type="match status" value="1"/>
</dbReference>
<dbReference type="Gene3D" id="3.10.129.10">
    <property type="entry name" value="Hotdog Thioesterase"/>
    <property type="match status" value="1"/>
</dbReference>
<evidence type="ECO:0000313" key="2">
    <source>
        <dbReference type="Proteomes" id="UP000034854"/>
    </source>
</evidence>
<reference evidence="1 2" key="1">
    <citation type="journal article" date="2015" name="Nature">
        <title>rRNA introns, odd ribosomes, and small enigmatic genomes across a large radiation of phyla.</title>
        <authorList>
            <person name="Brown C.T."/>
            <person name="Hug L.A."/>
            <person name="Thomas B.C."/>
            <person name="Sharon I."/>
            <person name="Castelle C.J."/>
            <person name="Singh A."/>
            <person name="Wilkins M.J."/>
            <person name="Williams K.H."/>
            <person name="Banfield J.F."/>
        </authorList>
    </citation>
    <scope>NUCLEOTIDE SEQUENCE [LARGE SCALE GENOMIC DNA]</scope>
</reference>
<protein>
    <submittedName>
        <fullName evidence="1">Acyl-CoA thioesterase (Tol-Pal associated)</fullName>
    </submittedName>
</protein>
<dbReference type="AlphaFoldDB" id="A0A0G0XDT9"/>
<dbReference type="Proteomes" id="UP000034854">
    <property type="component" value="Unassembled WGS sequence"/>
</dbReference>
<name>A0A0G0XDT9_9BACT</name>
<dbReference type="CDD" id="cd00586">
    <property type="entry name" value="4HBT"/>
    <property type="match status" value="1"/>
</dbReference>